<gene>
    <name evidence="2" type="ORF">FB466_2595</name>
</gene>
<organism evidence="2 3">
    <name type="scientific">Klugiella xanthotipulae</name>
    <dbReference type="NCBI Taxonomy" id="244735"/>
    <lineage>
        <taxon>Bacteria</taxon>
        <taxon>Bacillati</taxon>
        <taxon>Actinomycetota</taxon>
        <taxon>Actinomycetes</taxon>
        <taxon>Micrococcales</taxon>
        <taxon>Microbacteriaceae</taxon>
        <taxon>Klugiella</taxon>
    </lineage>
</organism>
<evidence type="ECO:0000313" key="2">
    <source>
        <dbReference type="EMBL" id="TQM57600.1"/>
    </source>
</evidence>
<keyword evidence="3" id="KW-1185">Reference proteome</keyword>
<dbReference type="AlphaFoldDB" id="A0A543HH01"/>
<reference evidence="2 3" key="1">
    <citation type="submission" date="2019-06" db="EMBL/GenBank/DDBJ databases">
        <title>Sequencing the genomes of 1000 actinobacteria strains.</title>
        <authorList>
            <person name="Klenk H.-P."/>
        </authorList>
    </citation>
    <scope>NUCLEOTIDE SEQUENCE [LARGE SCALE GENOMIC DNA]</scope>
    <source>
        <strain evidence="2 3">DSM 18031</strain>
    </source>
</reference>
<evidence type="ECO:0000256" key="1">
    <source>
        <dbReference type="SAM" id="MobiDB-lite"/>
    </source>
</evidence>
<feature type="region of interest" description="Disordered" evidence="1">
    <location>
        <begin position="196"/>
        <end position="234"/>
    </location>
</feature>
<dbReference type="Proteomes" id="UP000318331">
    <property type="component" value="Unassembled WGS sequence"/>
</dbReference>
<sequence length="234" mass="25714">MTTTLDTPSRPQTASSRLFQHVNRSVARLQTGYLLDRAWAVSELARIRHGVGKPLGSSVELIGLTTAQLEPESPTLPDAPTALELAAYTAITFYAMHQQSQRKAPMHVPTVSLGTAAWRLSTSGGSEEAVQRRFEALGTASTWEEATYHSRGIIQQLRSEAIPLDYALFATDLFLLHQPEYASRVRNRWGRDFYRTRKEVDGASTPPPNDDAATDSDTTDITTADITKTPGEPS</sequence>
<dbReference type="Pfam" id="PF09485">
    <property type="entry name" value="CRISPR_Cse2"/>
    <property type="match status" value="1"/>
</dbReference>
<dbReference type="Gene3D" id="1.10.520.40">
    <property type="entry name" value="CRISPR-associated protein Cse2"/>
    <property type="match status" value="1"/>
</dbReference>
<dbReference type="CDD" id="cd09731">
    <property type="entry name" value="Cse2_I-E"/>
    <property type="match status" value="1"/>
</dbReference>
<dbReference type="InterPro" id="IPR038287">
    <property type="entry name" value="Cse2_sf"/>
</dbReference>
<dbReference type="EMBL" id="VFPN01000004">
    <property type="protein sequence ID" value="TQM57600.1"/>
    <property type="molecule type" value="Genomic_DNA"/>
</dbReference>
<proteinExistence type="predicted"/>
<evidence type="ECO:0000313" key="3">
    <source>
        <dbReference type="Proteomes" id="UP000318331"/>
    </source>
</evidence>
<dbReference type="InterPro" id="IPR013382">
    <property type="entry name" value="CRISPR-assoc_prot_Cse2"/>
</dbReference>
<accession>A0A543HH01</accession>
<dbReference type="OrthoDB" id="4808431at2"/>
<protein>
    <submittedName>
        <fullName evidence="2">CRISPR-associated Cse2 family protein</fullName>
    </submittedName>
</protein>
<comment type="caution">
    <text evidence="2">The sequence shown here is derived from an EMBL/GenBank/DDBJ whole genome shotgun (WGS) entry which is preliminary data.</text>
</comment>
<name>A0A543HH01_9MICO</name>
<dbReference type="RefSeq" id="WP_141918844.1">
    <property type="nucleotide sequence ID" value="NZ_BAAAYS010000015.1"/>
</dbReference>
<dbReference type="NCBIfam" id="TIGR02548">
    <property type="entry name" value="casB_cse2"/>
    <property type="match status" value="1"/>
</dbReference>
<feature type="compositionally biased region" description="Low complexity" evidence="1">
    <location>
        <begin position="219"/>
        <end position="234"/>
    </location>
</feature>